<name>A0A662DH76_UNCAE</name>
<dbReference type="InterPro" id="IPR036388">
    <property type="entry name" value="WH-like_DNA-bd_sf"/>
</dbReference>
<dbReference type="AlphaFoldDB" id="A0A662DH76"/>
<evidence type="ECO:0000313" key="2">
    <source>
        <dbReference type="Proteomes" id="UP000280417"/>
    </source>
</evidence>
<dbReference type="EMBL" id="QMQA01000016">
    <property type="protein sequence ID" value="RLE15130.1"/>
    <property type="molecule type" value="Genomic_DNA"/>
</dbReference>
<organism evidence="1 2">
    <name type="scientific">Aerophobetes bacterium</name>
    <dbReference type="NCBI Taxonomy" id="2030807"/>
    <lineage>
        <taxon>Bacteria</taxon>
        <taxon>Candidatus Aerophobota</taxon>
    </lineage>
</organism>
<dbReference type="SUPFAM" id="SSF46689">
    <property type="entry name" value="Homeodomain-like"/>
    <property type="match status" value="1"/>
</dbReference>
<dbReference type="Proteomes" id="UP000280417">
    <property type="component" value="Unassembled WGS sequence"/>
</dbReference>
<feature type="non-terminal residue" evidence="1">
    <location>
        <position position="1"/>
    </location>
</feature>
<evidence type="ECO:0000313" key="1">
    <source>
        <dbReference type="EMBL" id="RLE15130.1"/>
    </source>
</evidence>
<dbReference type="Gene3D" id="1.10.10.10">
    <property type="entry name" value="Winged helix-like DNA-binding domain superfamily/Winged helix DNA-binding domain"/>
    <property type="match status" value="1"/>
</dbReference>
<evidence type="ECO:0008006" key="3">
    <source>
        <dbReference type="Google" id="ProtNLM"/>
    </source>
</evidence>
<proteinExistence type="predicted"/>
<sequence>EGKTLGFRPIPVEKKIEVIYRVIKGEKIQPVAREAGVDRSSVYFWKERALISLKEALELHKRGPKFKKDPKDQEIEKLKELDFWSSWCISQIFIHKLL</sequence>
<reference evidence="1 2" key="1">
    <citation type="submission" date="2018-06" db="EMBL/GenBank/DDBJ databases">
        <title>Extensive metabolic versatility and redundancy in microbially diverse, dynamic hydrothermal sediments.</title>
        <authorList>
            <person name="Dombrowski N."/>
            <person name="Teske A."/>
            <person name="Baker B.J."/>
        </authorList>
    </citation>
    <scope>NUCLEOTIDE SEQUENCE [LARGE SCALE GENOMIC DNA]</scope>
    <source>
        <strain evidence="1">B3_G15</strain>
    </source>
</reference>
<gene>
    <name evidence="1" type="ORF">DRJ04_01085</name>
</gene>
<protein>
    <recommendedName>
        <fullName evidence="3">IS3 family transposase</fullName>
    </recommendedName>
</protein>
<comment type="caution">
    <text evidence="1">The sequence shown here is derived from an EMBL/GenBank/DDBJ whole genome shotgun (WGS) entry which is preliminary data.</text>
</comment>
<dbReference type="InterPro" id="IPR009057">
    <property type="entry name" value="Homeodomain-like_sf"/>
</dbReference>
<accession>A0A662DH76</accession>